<dbReference type="InterPro" id="IPR000277">
    <property type="entry name" value="Cys/Met-Metab_PyrdxlP-dep_enz"/>
</dbReference>
<dbReference type="InterPro" id="IPR015422">
    <property type="entry name" value="PyrdxlP-dep_Trfase_small"/>
</dbReference>
<evidence type="ECO:0000256" key="6">
    <source>
        <dbReference type="PIRNR" id="PIRNR038800"/>
    </source>
</evidence>
<comment type="catalytic activity">
    <reaction evidence="6">
        <text>3-hydroxy-L-kynurenine + H2O = 3-hydroxyanthranilate + L-alanine + H(+)</text>
        <dbReference type="Rhea" id="RHEA:25143"/>
        <dbReference type="ChEBI" id="CHEBI:15377"/>
        <dbReference type="ChEBI" id="CHEBI:15378"/>
        <dbReference type="ChEBI" id="CHEBI:36559"/>
        <dbReference type="ChEBI" id="CHEBI:57972"/>
        <dbReference type="ChEBI" id="CHEBI:58125"/>
        <dbReference type="EC" id="3.7.1.3"/>
    </reaction>
</comment>
<dbReference type="AlphaFoldDB" id="A0A1N7DRP0"/>
<dbReference type="GO" id="GO:0097053">
    <property type="term" value="P:L-kynurenine catabolic process"/>
    <property type="evidence" value="ECO:0007669"/>
    <property type="project" value="UniProtKB-UniPathway"/>
</dbReference>
<proteinExistence type="inferred from homology"/>
<dbReference type="PANTHER" id="PTHR14084">
    <property type="entry name" value="KYNURENINASE"/>
    <property type="match status" value="1"/>
</dbReference>
<dbReference type="InterPro" id="IPR010111">
    <property type="entry name" value="Kynureninase"/>
</dbReference>
<dbReference type="InterPro" id="IPR015424">
    <property type="entry name" value="PyrdxlP-dep_Trfase"/>
</dbReference>
<reference evidence="8 9" key="1">
    <citation type="submission" date="2017-01" db="EMBL/GenBank/DDBJ databases">
        <authorList>
            <person name="Mah S.A."/>
            <person name="Swanson W.J."/>
            <person name="Moy G.W."/>
            <person name="Vacquier V.D."/>
        </authorList>
    </citation>
    <scope>NUCLEOTIDE SEQUENCE [LARGE SCALE GENOMIC DNA]</scope>
    <source>
        <strain evidence="8 9">CPCC 203464</strain>
    </source>
</reference>
<comment type="pathway">
    <text evidence="6">Amino-acid degradation; L-kynurenine degradation; L-alanine and anthranilate from L-kynurenine: step 1/1.</text>
</comment>
<evidence type="ECO:0000256" key="3">
    <source>
        <dbReference type="ARBA" id="ARBA00022801"/>
    </source>
</evidence>
<organism evidence="8 9">
    <name type="scientific">Williamsia sterculiae</name>
    <dbReference type="NCBI Taxonomy" id="1344003"/>
    <lineage>
        <taxon>Bacteria</taxon>
        <taxon>Bacillati</taxon>
        <taxon>Actinomycetota</taxon>
        <taxon>Actinomycetes</taxon>
        <taxon>Mycobacteriales</taxon>
        <taxon>Nocardiaceae</taxon>
        <taxon>Williamsia</taxon>
    </lineage>
</organism>
<keyword evidence="5" id="KW-0028">Amino-acid biosynthesis</keyword>
<dbReference type="Proteomes" id="UP000186218">
    <property type="component" value="Unassembled WGS sequence"/>
</dbReference>
<evidence type="ECO:0000256" key="5">
    <source>
        <dbReference type="ARBA" id="ARBA00023167"/>
    </source>
</evidence>
<comment type="cofactor">
    <cofactor evidence="1 6 7">
        <name>pyridoxal 5'-phosphate</name>
        <dbReference type="ChEBI" id="CHEBI:597326"/>
    </cofactor>
</comment>
<keyword evidence="3 6" id="KW-0378">Hydrolase</keyword>
<dbReference type="UniPathway" id="UPA00334">
    <property type="reaction ID" value="UER00455"/>
</dbReference>
<dbReference type="Pfam" id="PF01053">
    <property type="entry name" value="Cys_Met_Meta_PP"/>
    <property type="match status" value="1"/>
</dbReference>
<name>A0A1N7DRP0_9NOCA</name>
<gene>
    <name evidence="8" type="ORF">SAMN05445060_0840</name>
</gene>
<dbReference type="GO" id="GO:0009086">
    <property type="term" value="P:methionine biosynthetic process"/>
    <property type="evidence" value="ECO:0007669"/>
    <property type="project" value="UniProtKB-KW"/>
</dbReference>
<comment type="similarity">
    <text evidence="7">Belongs to the trans-sulfuration enzymes family.</text>
</comment>
<dbReference type="GO" id="GO:0019441">
    <property type="term" value="P:L-tryptophan catabolic process to kynurenine"/>
    <property type="evidence" value="ECO:0007669"/>
    <property type="project" value="TreeGrafter"/>
</dbReference>
<dbReference type="UniPathway" id="UPA00253">
    <property type="reaction ID" value="UER00329"/>
</dbReference>
<comment type="similarity">
    <text evidence="6">Belongs to the kynureninase family.</text>
</comment>
<dbReference type="OrthoDB" id="9812626at2"/>
<dbReference type="GO" id="GO:0043420">
    <property type="term" value="P:anthranilate metabolic process"/>
    <property type="evidence" value="ECO:0007669"/>
    <property type="project" value="TreeGrafter"/>
</dbReference>
<keyword evidence="9" id="KW-1185">Reference proteome</keyword>
<dbReference type="GO" id="GO:0009435">
    <property type="term" value="P:NAD+ biosynthetic process"/>
    <property type="evidence" value="ECO:0007669"/>
    <property type="project" value="UniProtKB-UniPathway"/>
</dbReference>
<evidence type="ECO:0000256" key="1">
    <source>
        <dbReference type="ARBA" id="ARBA00001933"/>
    </source>
</evidence>
<dbReference type="EMBL" id="FTNT01000002">
    <property type="protein sequence ID" value="SIR78355.1"/>
    <property type="molecule type" value="Genomic_DNA"/>
</dbReference>
<dbReference type="SUPFAM" id="SSF53383">
    <property type="entry name" value="PLP-dependent transferases"/>
    <property type="match status" value="1"/>
</dbReference>
<dbReference type="PIRSF" id="PIRSF038800">
    <property type="entry name" value="KYNU"/>
    <property type="match status" value="1"/>
</dbReference>
<evidence type="ECO:0000256" key="2">
    <source>
        <dbReference type="ARBA" id="ARBA00022642"/>
    </source>
</evidence>
<dbReference type="GO" id="GO:0030170">
    <property type="term" value="F:pyridoxal phosphate binding"/>
    <property type="evidence" value="ECO:0007669"/>
    <property type="project" value="InterPro"/>
</dbReference>
<dbReference type="STRING" id="1344003.SAMN05445060_0840"/>
<comment type="pathway">
    <text evidence="6">Cofactor biosynthesis; NAD(+) biosynthesis; quinolinate from L-kynurenine: step 2/3.</text>
</comment>
<comment type="function">
    <text evidence="6">Catalyzes the cleavage of L-kynurenine (L-Kyn) and L-3-hydroxykynurenine (L-3OHKyn) into anthranilic acid (AA) and 3-hydroxyanthranilic acid (3-OHAA), respectively.</text>
</comment>
<keyword evidence="5" id="KW-0486">Methionine biosynthesis</keyword>
<dbReference type="PANTHER" id="PTHR14084:SF0">
    <property type="entry name" value="KYNURENINASE"/>
    <property type="match status" value="1"/>
</dbReference>
<sequence>MTEAGSDRARVLDAEDPLHHLVDEFVAGGDVIAYLDGNSLGRPTRNTAGRVRDFIDGEWGGRLIRGWDESWFELPLTLGDRIGEAVVGAAPGQTVVGDSTTVLLYKLARAAWDLNQGRTEIVIDRDNFPTDRYLIEGIAAETGATVRWIDAEPRGGVTADDLDAVVGEQTALVVLSQVAYRSGHLLDVPAVVEVCRRHGALLLLDICHSAGAVEVGLDAWGVDLAVGCSYKYLNGGPGSPAVAYVARRHLERIRPPIWGWMGAAASFEMVQGYTPAAGIRRILSGTPPIYAMLPMMDMLDLIESATVPAIRAKSVTLTEFAIDLVDGQLADLGVTVASPRDPRRRGGHITIDHPAAQAATGRLWERGVIPDFRHPNGIRLGFSPLSTTFGEVAVGIAAVGDELRRAAERTGM</sequence>
<dbReference type="RefSeq" id="WP_076476827.1">
    <property type="nucleotide sequence ID" value="NZ_FTNT01000002.1"/>
</dbReference>
<comment type="catalytic activity">
    <reaction evidence="6">
        <text>L-kynurenine + H2O = anthranilate + L-alanine + H(+)</text>
        <dbReference type="Rhea" id="RHEA:16813"/>
        <dbReference type="ChEBI" id="CHEBI:15377"/>
        <dbReference type="ChEBI" id="CHEBI:15378"/>
        <dbReference type="ChEBI" id="CHEBI:16567"/>
        <dbReference type="ChEBI" id="CHEBI:57959"/>
        <dbReference type="ChEBI" id="CHEBI:57972"/>
        <dbReference type="EC" id="3.7.1.3"/>
    </reaction>
</comment>
<dbReference type="GO" id="GO:0005737">
    <property type="term" value="C:cytoplasm"/>
    <property type="evidence" value="ECO:0007669"/>
    <property type="project" value="InterPro"/>
</dbReference>
<dbReference type="InterPro" id="IPR015421">
    <property type="entry name" value="PyrdxlP-dep_Trfase_major"/>
</dbReference>
<accession>A0A1N7DRP0</accession>
<keyword evidence="4 6" id="KW-0663">Pyridoxal phosphate</keyword>
<comment type="subunit">
    <text evidence="6">Homodimer.</text>
</comment>
<dbReference type="Gene3D" id="3.40.640.10">
    <property type="entry name" value="Type I PLP-dependent aspartate aminotransferase-like (Major domain)"/>
    <property type="match status" value="1"/>
</dbReference>
<dbReference type="Pfam" id="PF22580">
    <property type="entry name" value="KYNU_C"/>
    <property type="match status" value="1"/>
</dbReference>
<dbReference type="Gene3D" id="3.90.1150.10">
    <property type="entry name" value="Aspartate Aminotransferase, domain 1"/>
    <property type="match status" value="1"/>
</dbReference>
<evidence type="ECO:0000313" key="8">
    <source>
        <dbReference type="EMBL" id="SIR78355.1"/>
    </source>
</evidence>
<dbReference type="GO" id="GO:0019346">
    <property type="term" value="P:transsulfuration"/>
    <property type="evidence" value="ECO:0007669"/>
    <property type="project" value="InterPro"/>
</dbReference>
<evidence type="ECO:0000256" key="4">
    <source>
        <dbReference type="ARBA" id="ARBA00022898"/>
    </source>
</evidence>
<dbReference type="GO" id="GO:0030429">
    <property type="term" value="F:kynureninase activity"/>
    <property type="evidence" value="ECO:0007669"/>
    <property type="project" value="UniProtKB-EC"/>
</dbReference>
<protein>
    <recommendedName>
        <fullName evidence="6">Kynureninase</fullName>
        <ecNumber evidence="6">3.7.1.3</ecNumber>
    </recommendedName>
</protein>
<keyword evidence="2 6" id="KW-0662">Pyridine nucleotide biosynthesis</keyword>
<evidence type="ECO:0000313" key="9">
    <source>
        <dbReference type="Proteomes" id="UP000186218"/>
    </source>
</evidence>
<dbReference type="EC" id="3.7.1.3" evidence="6"/>
<evidence type="ECO:0000256" key="7">
    <source>
        <dbReference type="RuleBase" id="RU362118"/>
    </source>
</evidence>